<reference evidence="3" key="1">
    <citation type="journal article" date="2006" name="PLoS Biol.">
        <title>Macronuclear genome sequence of the ciliate Tetrahymena thermophila, a model eukaryote.</title>
        <authorList>
            <person name="Eisen J.A."/>
            <person name="Coyne R.S."/>
            <person name="Wu M."/>
            <person name="Wu D."/>
            <person name="Thiagarajan M."/>
            <person name="Wortman J.R."/>
            <person name="Badger J.H."/>
            <person name="Ren Q."/>
            <person name="Amedeo P."/>
            <person name="Jones K.M."/>
            <person name="Tallon L.J."/>
            <person name="Delcher A.L."/>
            <person name="Salzberg S.L."/>
            <person name="Silva J.C."/>
            <person name="Haas B.J."/>
            <person name="Majoros W.H."/>
            <person name="Farzad M."/>
            <person name="Carlton J.M."/>
            <person name="Smith R.K. Jr."/>
            <person name="Garg J."/>
            <person name="Pearlman R.E."/>
            <person name="Karrer K.M."/>
            <person name="Sun L."/>
            <person name="Manning G."/>
            <person name="Elde N.C."/>
            <person name="Turkewitz A.P."/>
            <person name="Asai D.J."/>
            <person name="Wilkes D.E."/>
            <person name="Wang Y."/>
            <person name="Cai H."/>
            <person name="Collins K."/>
            <person name="Stewart B.A."/>
            <person name="Lee S.R."/>
            <person name="Wilamowska K."/>
            <person name="Weinberg Z."/>
            <person name="Ruzzo W.L."/>
            <person name="Wloga D."/>
            <person name="Gaertig J."/>
            <person name="Frankel J."/>
            <person name="Tsao C.-C."/>
            <person name="Gorovsky M.A."/>
            <person name="Keeling P.J."/>
            <person name="Waller R.F."/>
            <person name="Patron N.J."/>
            <person name="Cherry J.M."/>
            <person name="Stover N.A."/>
            <person name="Krieger C.J."/>
            <person name="del Toro C."/>
            <person name="Ryder H.F."/>
            <person name="Williamson S.C."/>
            <person name="Barbeau R.A."/>
            <person name="Hamilton E.P."/>
            <person name="Orias E."/>
        </authorList>
    </citation>
    <scope>NUCLEOTIDE SEQUENCE [LARGE SCALE GENOMIC DNA]</scope>
    <source>
        <strain evidence="3">SB210</strain>
    </source>
</reference>
<evidence type="ECO:0000313" key="2">
    <source>
        <dbReference type="EMBL" id="EWS74244.1"/>
    </source>
</evidence>
<feature type="transmembrane region" description="Helical" evidence="1">
    <location>
        <begin position="196"/>
        <end position="215"/>
    </location>
</feature>
<sequence length="265" mass="32124">MIKFLKKIQTLICCVSLTQQYFCLNNHRVLFYFLFTKFQFQKQYITFHINLKIKTIFHFSFSKNKLQKFVFSLSYVKLDYVRLNKIQRFELLFFQIQIASNFLIQLINIQQQLIKCMFLISFIQSQNSLSYSLLFIYLFLCCVCLSISLSKTKILIKSKYFYLYQNPPPSCIIEMLFSVSSHYPYNYYFFFKLFNLQLHMQTVISCIILIILNLWQYSEAIYQYFKLSTTPMLQKKSIRRKLNKILISNSFYNPDILFFYKILDN</sequence>
<gene>
    <name evidence="2" type="ORF">TTHERM_000190729</name>
</gene>
<dbReference type="GeneID" id="24437721"/>
<keyword evidence="1" id="KW-0472">Membrane</keyword>
<dbReference type="Proteomes" id="UP000009168">
    <property type="component" value="Unassembled WGS sequence"/>
</dbReference>
<protein>
    <submittedName>
        <fullName evidence="2">Transmembrane protein, putative</fullName>
    </submittedName>
</protein>
<dbReference type="AlphaFoldDB" id="W7XJL1"/>
<name>W7XJL1_TETTS</name>
<keyword evidence="1 2" id="KW-0812">Transmembrane</keyword>
<proteinExistence type="predicted"/>
<dbReference type="EMBL" id="GG662693">
    <property type="protein sequence ID" value="EWS74244.1"/>
    <property type="molecule type" value="Genomic_DNA"/>
</dbReference>
<dbReference type="KEGG" id="tet:TTHERM_000190729"/>
<feature type="transmembrane region" description="Helical" evidence="1">
    <location>
        <begin position="129"/>
        <end position="150"/>
    </location>
</feature>
<accession>W7XJL1</accession>
<organism evidence="2 3">
    <name type="scientific">Tetrahymena thermophila (strain SB210)</name>
    <dbReference type="NCBI Taxonomy" id="312017"/>
    <lineage>
        <taxon>Eukaryota</taxon>
        <taxon>Sar</taxon>
        <taxon>Alveolata</taxon>
        <taxon>Ciliophora</taxon>
        <taxon>Intramacronucleata</taxon>
        <taxon>Oligohymenophorea</taxon>
        <taxon>Hymenostomatida</taxon>
        <taxon>Tetrahymenina</taxon>
        <taxon>Tetrahymenidae</taxon>
        <taxon>Tetrahymena</taxon>
    </lineage>
</organism>
<evidence type="ECO:0000256" key="1">
    <source>
        <dbReference type="SAM" id="Phobius"/>
    </source>
</evidence>
<dbReference type="RefSeq" id="XP_012653217.1">
    <property type="nucleotide sequence ID" value="XM_012797763.1"/>
</dbReference>
<dbReference type="InParanoid" id="W7XJL1"/>
<keyword evidence="3" id="KW-1185">Reference proteome</keyword>
<evidence type="ECO:0000313" key="3">
    <source>
        <dbReference type="Proteomes" id="UP000009168"/>
    </source>
</evidence>
<keyword evidence="1" id="KW-1133">Transmembrane helix</keyword>